<organism evidence="1 2">
    <name type="scientific">Racocetra persica</name>
    <dbReference type="NCBI Taxonomy" id="160502"/>
    <lineage>
        <taxon>Eukaryota</taxon>
        <taxon>Fungi</taxon>
        <taxon>Fungi incertae sedis</taxon>
        <taxon>Mucoromycota</taxon>
        <taxon>Glomeromycotina</taxon>
        <taxon>Glomeromycetes</taxon>
        <taxon>Diversisporales</taxon>
        <taxon>Gigasporaceae</taxon>
        <taxon>Racocetra</taxon>
    </lineage>
</organism>
<accession>A0ACA9SBF8</accession>
<evidence type="ECO:0000313" key="2">
    <source>
        <dbReference type="Proteomes" id="UP000789920"/>
    </source>
</evidence>
<keyword evidence="2" id="KW-1185">Reference proteome</keyword>
<sequence length="42" mass="4832">MTGQILINRKGNKNGFDRFWNEEKSTPPNKEINVIKLSSVLN</sequence>
<feature type="non-terminal residue" evidence="1">
    <location>
        <position position="42"/>
    </location>
</feature>
<gene>
    <name evidence="1" type="ORF">RPERSI_LOCUS28642</name>
</gene>
<proteinExistence type="predicted"/>
<reference evidence="1" key="1">
    <citation type="submission" date="2021-06" db="EMBL/GenBank/DDBJ databases">
        <authorList>
            <person name="Kallberg Y."/>
            <person name="Tangrot J."/>
            <person name="Rosling A."/>
        </authorList>
    </citation>
    <scope>NUCLEOTIDE SEQUENCE</scope>
    <source>
        <strain evidence="1">MA461A</strain>
    </source>
</reference>
<evidence type="ECO:0000313" key="1">
    <source>
        <dbReference type="EMBL" id="CAG8832928.1"/>
    </source>
</evidence>
<protein>
    <submittedName>
        <fullName evidence="1">25897_t:CDS:1</fullName>
    </submittedName>
</protein>
<name>A0ACA9SBF8_9GLOM</name>
<dbReference type="EMBL" id="CAJVQC010105120">
    <property type="protein sequence ID" value="CAG8832928.1"/>
    <property type="molecule type" value="Genomic_DNA"/>
</dbReference>
<comment type="caution">
    <text evidence="1">The sequence shown here is derived from an EMBL/GenBank/DDBJ whole genome shotgun (WGS) entry which is preliminary data.</text>
</comment>
<dbReference type="Proteomes" id="UP000789920">
    <property type="component" value="Unassembled WGS sequence"/>
</dbReference>